<dbReference type="Gene3D" id="1.10.260.40">
    <property type="entry name" value="lambda repressor-like DNA-binding domains"/>
    <property type="match status" value="1"/>
</dbReference>
<keyword evidence="1" id="KW-0238">DNA-binding</keyword>
<dbReference type="GO" id="GO:0005829">
    <property type="term" value="C:cytosol"/>
    <property type="evidence" value="ECO:0007669"/>
    <property type="project" value="TreeGrafter"/>
</dbReference>
<dbReference type="PANTHER" id="PTHR46797:SF1">
    <property type="entry name" value="METHYLPHOSPHONATE SYNTHASE"/>
    <property type="match status" value="1"/>
</dbReference>
<keyword evidence="4" id="KW-1185">Reference proteome</keyword>
<dbReference type="InterPro" id="IPR010982">
    <property type="entry name" value="Lambda_DNA-bd_dom_sf"/>
</dbReference>
<evidence type="ECO:0000313" key="4">
    <source>
        <dbReference type="Proteomes" id="UP000323824"/>
    </source>
</evidence>
<dbReference type="PANTHER" id="PTHR46797">
    <property type="entry name" value="HTH-TYPE TRANSCRIPTIONAL REGULATOR"/>
    <property type="match status" value="1"/>
</dbReference>
<reference evidence="3 4" key="1">
    <citation type="submission" date="2019-02" db="EMBL/GenBank/DDBJ databases">
        <authorList>
            <person name="Fomenkov A."/>
            <person name="Dubinina G."/>
            <person name="Grabovich M."/>
            <person name="Vincze T."/>
            <person name="Roberts R.J."/>
        </authorList>
    </citation>
    <scope>NUCLEOTIDE SEQUENCE [LARGE SCALE GENOMIC DNA]</scope>
    <source>
        <strain evidence="3 4">P</strain>
    </source>
</reference>
<dbReference type="OrthoDB" id="9814553at2"/>
<dbReference type="Gene3D" id="2.60.120.10">
    <property type="entry name" value="Jelly Rolls"/>
    <property type="match status" value="1"/>
</dbReference>
<dbReference type="InterPro" id="IPR050807">
    <property type="entry name" value="TransReg_Diox_bact_type"/>
</dbReference>
<dbReference type="InterPro" id="IPR013096">
    <property type="entry name" value="Cupin_2"/>
</dbReference>
<dbReference type="Pfam" id="PF07883">
    <property type="entry name" value="Cupin_2"/>
    <property type="match status" value="1"/>
</dbReference>
<dbReference type="Pfam" id="PF01381">
    <property type="entry name" value="HTH_3"/>
    <property type="match status" value="1"/>
</dbReference>
<sequence>MKKTVYRFGEKLRDIREKKGITLKTVAAKVAVSESLISQIERNKVSPSIDTLFSIAEALDVDLDYLFSDYQKKRKVSILKKEDRRKIETDGIVYHQLSVLPGAIEKNAIESFIMEISKGSQKGHDDYGHTGNEFGYILEGEGKLTYGKDEFFFKAGDSISFSSEIPHKVECLSNEPLKALWMVNPPKILFFKE</sequence>
<evidence type="ECO:0000256" key="1">
    <source>
        <dbReference type="ARBA" id="ARBA00023125"/>
    </source>
</evidence>
<accession>A0A5C1QF25</accession>
<dbReference type="GO" id="GO:0003677">
    <property type="term" value="F:DNA binding"/>
    <property type="evidence" value="ECO:0007669"/>
    <property type="project" value="UniProtKB-KW"/>
</dbReference>
<dbReference type="EMBL" id="CP035807">
    <property type="protein sequence ID" value="QEN05988.1"/>
    <property type="molecule type" value="Genomic_DNA"/>
</dbReference>
<dbReference type="KEGG" id="sper:EW093_15210"/>
<dbReference type="InterPro" id="IPR014710">
    <property type="entry name" value="RmlC-like_jellyroll"/>
</dbReference>
<feature type="domain" description="HTH cro/C1-type" evidence="2">
    <location>
        <begin position="12"/>
        <end position="66"/>
    </location>
</feature>
<dbReference type="GO" id="GO:0003700">
    <property type="term" value="F:DNA-binding transcription factor activity"/>
    <property type="evidence" value="ECO:0007669"/>
    <property type="project" value="TreeGrafter"/>
</dbReference>
<dbReference type="SMART" id="SM00530">
    <property type="entry name" value="HTH_XRE"/>
    <property type="match status" value="1"/>
</dbReference>
<dbReference type="RefSeq" id="WP_149569222.1">
    <property type="nucleotide sequence ID" value="NZ_CP035807.1"/>
</dbReference>
<dbReference type="InterPro" id="IPR011051">
    <property type="entry name" value="RmlC_Cupin_sf"/>
</dbReference>
<evidence type="ECO:0000259" key="2">
    <source>
        <dbReference type="PROSITE" id="PS50943"/>
    </source>
</evidence>
<dbReference type="CDD" id="cd02209">
    <property type="entry name" value="cupin_XRE_C"/>
    <property type="match status" value="1"/>
</dbReference>
<dbReference type="PROSITE" id="PS50943">
    <property type="entry name" value="HTH_CROC1"/>
    <property type="match status" value="1"/>
</dbReference>
<dbReference type="AlphaFoldDB" id="A0A5C1QF25"/>
<dbReference type="InterPro" id="IPR001387">
    <property type="entry name" value="Cro/C1-type_HTH"/>
</dbReference>
<name>A0A5C1QF25_9SPIO</name>
<evidence type="ECO:0000313" key="3">
    <source>
        <dbReference type="EMBL" id="QEN05988.1"/>
    </source>
</evidence>
<gene>
    <name evidence="3" type="ORF">EW093_15210</name>
</gene>
<organism evidence="3 4">
    <name type="scientific">Thiospirochaeta perfilievii</name>
    <dbReference type="NCBI Taxonomy" id="252967"/>
    <lineage>
        <taxon>Bacteria</taxon>
        <taxon>Pseudomonadati</taxon>
        <taxon>Spirochaetota</taxon>
        <taxon>Spirochaetia</taxon>
        <taxon>Spirochaetales</taxon>
        <taxon>Spirochaetaceae</taxon>
        <taxon>Thiospirochaeta</taxon>
    </lineage>
</organism>
<protein>
    <submittedName>
        <fullName evidence="3">XRE family transcriptional regulator</fullName>
    </submittedName>
</protein>
<dbReference type="SUPFAM" id="SSF51182">
    <property type="entry name" value="RmlC-like cupins"/>
    <property type="match status" value="1"/>
</dbReference>
<reference evidence="3 4" key="2">
    <citation type="submission" date="2019-09" db="EMBL/GenBank/DDBJ databases">
        <title>Complete Genome Sequence and Methylome Analysis of free living Spirochaetas.</title>
        <authorList>
            <person name="Leshcheva N."/>
            <person name="Mikheeva N."/>
        </authorList>
    </citation>
    <scope>NUCLEOTIDE SEQUENCE [LARGE SCALE GENOMIC DNA]</scope>
    <source>
        <strain evidence="3 4">P</strain>
    </source>
</reference>
<proteinExistence type="predicted"/>
<dbReference type="CDD" id="cd00093">
    <property type="entry name" value="HTH_XRE"/>
    <property type="match status" value="1"/>
</dbReference>
<dbReference type="Proteomes" id="UP000323824">
    <property type="component" value="Chromosome"/>
</dbReference>
<dbReference type="SUPFAM" id="SSF47413">
    <property type="entry name" value="lambda repressor-like DNA-binding domains"/>
    <property type="match status" value="1"/>
</dbReference>